<protein>
    <submittedName>
        <fullName evidence="1">Uncharacterized protein</fullName>
    </submittedName>
</protein>
<comment type="caution">
    <text evidence="1">The sequence shown here is derived from an EMBL/GenBank/DDBJ whole genome shotgun (WGS) entry which is preliminary data.</text>
</comment>
<reference evidence="1" key="1">
    <citation type="submission" date="2023-05" db="EMBL/GenBank/DDBJ databases">
        <title>Nepenthes gracilis genome sequencing.</title>
        <authorList>
            <person name="Fukushima K."/>
        </authorList>
    </citation>
    <scope>NUCLEOTIDE SEQUENCE</scope>
    <source>
        <strain evidence="1">SING2019-196</strain>
    </source>
</reference>
<evidence type="ECO:0000313" key="1">
    <source>
        <dbReference type="EMBL" id="GMH03559.1"/>
    </source>
</evidence>
<dbReference type="EMBL" id="BSYO01000004">
    <property type="protein sequence ID" value="GMH03559.1"/>
    <property type="molecule type" value="Genomic_DNA"/>
</dbReference>
<organism evidence="1 2">
    <name type="scientific">Nepenthes gracilis</name>
    <name type="common">Slender pitcher plant</name>
    <dbReference type="NCBI Taxonomy" id="150966"/>
    <lineage>
        <taxon>Eukaryota</taxon>
        <taxon>Viridiplantae</taxon>
        <taxon>Streptophyta</taxon>
        <taxon>Embryophyta</taxon>
        <taxon>Tracheophyta</taxon>
        <taxon>Spermatophyta</taxon>
        <taxon>Magnoliopsida</taxon>
        <taxon>eudicotyledons</taxon>
        <taxon>Gunneridae</taxon>
        <taxon>Pentapetalae</taxon>
        <taxon>Caryophyllales</taxon>
        <taxon>Nepenthaceae</taxon>
        <taxon>Nepenthes</taxon>
    </lineage>
</organism>
<sequence length="88" mass="9919">MSTIRWACWMMSRSSRILNPFEEKENVCLPDVNHLVLSVAVSCVEIGSDFDVWNSNVLGLDVELSAGKIVMWVLRTSDRKFLVTGMAL</sequence>
<dbReference type="Proteomes" id="UP001279734">
    <property type="component" value="Unassembled WGS sequence"/>
</dbReference>
<dbReference type="AlphaFoldDB" id="A0AAD3S345"/>
<evidence type="ECO:0000313" key="2">
    <source>
        <dbReference type="Proteomes" id="UP001279734"/>
    </source>
</evidence>
<accession>A0AAD3S345</accession>
<gene>
    <name evidence="1" type="ORF">Nepgr_005398</name>
</gene>
<proteinExistence type="predicted"/>
<keyword evidence="2" id="KW-1185">Reference proteome</keyword>
<name>A0AAD3S345_NEPGR</name>